<name>A0A6F8PTE8_9GAMM</name>
<dbReference type="RefSeq" id="WP_173270915.1">
    <property type="nucleotide sequence ID" value="NZ_AP021889.1"/>
</dbReference>
<evidence type="ECO:0000313" key="4">
    <source>
        <dbReference type="Proteomes" id="UP000501726"/>
    </source>
</evidence>
<evidence type="ECO:0000256" key="2">
    <source>
        <dbReference type="RuleBase" id="RU003860"/>
    </source>
</evidence>
<dbReference type="InterPro" id="IPR002634">
    <property type="entry name" value="BolA"/>
</dbReference>
<dbReference type="InterPro" id="IPR050961">
    <property type="entry name" value="BolA/IbaG_stress_morph_reg"/>
</dbReference>
<keyword evidence="4" id="KW-1185">Reference proteome</keyword>
<proteinExistence type="inferred from homology"/>
<gene>
    <name evidence="3" type="ORF">THMIRHAS_06800</name>
</gene>
<dbReference type="KEGG" id="tse:THMIRHAS_06800"/>
<dbReference type="AlphaFoldDB" id="A0A6F8PTE8"/>
<protein>
    <submittedName>
        <fullName evidence="3">BolA family transcriptional regulator</fullName>
    </submittedName>
</protein>
<dbReference type="Proteomes" id="UP000501726">
    <property type="component" value="Chromosome"/>
</dbReference>
<dbReference type="InterPro" id="IPR036065">
    <property type="entry name" value="BolA-like_sf"/>
</dbReference>
<dbReference type="PANTHER" id="PTHR46229:SF2">
    <property type="entry name" value="BOLA-LIKE PROTEIN 1"/>
    <property type="match status" value="1"/>
</dbReference>
<evidence type="ECO:0000256" key="1">
    <source>
        <dbReference type="ARBA" id="ARBA00005578"/>
    </source>
</evidence>
<comment type="similarity">
    <text evidence="1 2">Belongs to the BolA/IbaG family.</text>
</comment>
<dbReference type="PANTHER" id="PTHR46229">
    <property type="entry name" value="BOLA TRANSCRIPTION REGULATOR"/>
    <property type="match status" value="1"/>
</dbReference>
<dbReference type="SUPFAM" id="SSF82657">
    <property type="entry name" value="BolA-like"/>
    <property type="match status" value="1"/>
</dbReference>
<sequence>MSPETIRQRIQAVLPDSTVETIGADCNFTVIVTSAEFEGKPQIKRHRIVNDIFKADIESGALHALSIKTLTP</sequence>
<dbReference type="PIRSF" id="PIRSF003113">
    <property type="entry name" value="BolA"/>
    <property type="match status" value="1"/>
</dbReference>
<accession>A0A6F8PTE8</accession>
<evidence type="ECO:0000313" key="3">
    <source>
        <dbReference type="EMBL" id="BBP45307.1"/>
    </source>
</evidence>
<organism evidence="3 4">
    <name type="scientific">Thiosulfatimonas sediminis</name>
    <dbReference type="NCBI Taxonomy" id="2675054"/>
    <lineage>
        <taxon>Bacteria</taxon>
        <taxon>Pseudomonadati</taxon>
        <taxon>Pseudomonadota</taxon>
        <taxon>Gammaproteobacteria</taxon>
        <taxon>Thiotrichales</taxon>
        <taxon>Piscirickettsiaceae</taxon>
        <taxon>Thiosulfatimonas</taxon>
    </lineage>
</organism>
<dbReference type="Pfam" id="PF01722">
    <property type="entry name" value="BolA"/>
    <property type="match status" value="1"/>
</dbReference>
<dbReference type="Gene3D" id="3.30.300.90">
    <property type="entry name" value="BolA-like"/>
    <property type="match status" value="1"/>
</dbReference>
<reference evidence="4" key="1">
    <citation type="submission" date="2019-11" db="EMBL/GenBank/DDBJ databases">
        <title>Isolation and characterization of two novel species in the genus Thiomicrorhabdus.</title>
        <authorList>
            <person name="Mochizuki J."/>
            <person name="Kojima H."/>
            <person name="Fukui M."/>
        </authorList>
    </citation>
    <scope>NUCLEOTIDE SEQUENCE [LARGE SCALE GENOMIC DNA]</scope>
    <source>
        <strain evidence="4">aks77</strain>
    </source>
</reference>
<dbReference type="EMBL" id="AP021889">
    <property type="protein sequence ID" value="BBP45307.1"/>
    <property type="molecule type" value="Genomic_DNA"/>
</dbReference>